<feature type="signal peptide" evidence="5">
    <location>
        <begin position="1"/>
        <end position="20"/>
    </location>
</feature>
<dbReference type="AlphaFoldDB" id="A0ABD2FXB5"/>
<dbReference type="GO" id="GO:0005576">
    <property type="term" value="C:extracellular region"/>
    <property type="evidence" value="ECO:0007669"/>
    <property type="project" value="UniProtKB-SubCell"/>
</dbReference>
<evidence type="ECO:0000256" key="2">
    <source>
        <dbReference type="ARBA" id="ARBA00022525"/>
    </source>
</evidence>
<evidence type="ECO:0000259" key="6">
    <source>
        <dbReference type="PROSITE" id="PS50871"/>
    </source>
</evidence>
<dbReference type="PROSITE" id="PS50871">
    <property type="entry name" value="C1Q"/>
    <property type="match status" value="1"/>
</dbReference>
<keyword evidence="3 5" id="KW-0732">Signal</keyword>
<dbReference type="PANTHER" id="PTHR22923:SF102">
    <property type="entry name" value="CEREBELLIN 13-RELATED"/>
    <property type="match status" value="1"/>
</dbReference>
<dbReference type="SMART" id="SM00110">
    <property type="entry name" value="C1Q"/>
    <property type="match status" value="1"/>
</dbReference>
<sequence>MERLSVTMVVWLLAASQCQAGGIDHLNQEANNESHANNRVETDSLQILNQGLEAPVILTTNSTETLPSCERPIYTVLKELGALEEKLAATVRTLEETNKKLEASEKKLSALDSRVTELSTVDQGRPRVAFSAALPVDGTIGPLNVLYTLVYKHVLSNIGERYSPVSGYFTAPVQGVYYFTFTSFCWAGNEDCGSSLFLNDNKVVSWYSTDDHNPHSGSNSAVLQLQVGDNVSVRVWPNGRISDNTYNKYCSFSGFWLFPL</sequence>
<protein>
    <recommendedName>
        <fullName evidence="6">C1q domain-containing protein</fullName>
    </recommendedName>
</protein>
<name>A0ABD2FXB5_PAGBO</name>
<dbReference type="Proteomes" id="UP001619887">
    <property type="component" value="Unassembled WGS sequence"/>
</dbReference>
<evidence type="ECO:0000256" key="1">
    <source>
        <dbReference type="ARBA" id="ARBA00004613"/>
    </source>
</evidence>
<organism evidence="7 8">
    <name type="scientific">Pagothenia borchgrevinki</name>
    <name type="common">Bald rockcod</name>
    <name type="synonym">Trematomus borchgrevinki</name>
    <dbReference type="NCBI Taxonomy" id="8213"/>
    <lineage>
        <taxon>Eukaryota</taxon>
        <taxon>Metazoa</taxon>
        <taxon>Chordata</taxon>
        <taxon>Craniata</taxon>
        <taxon>Vertebrata</taxon>
        <taxon>Euteleostomi</taxon>
        <taxon>Actinopterygii</taxon>
        <taxon>Neopterygii</taxon>
        <taxon>Teleostei</taxon>
        <taxon>Neoteleostei</taxon>
        <taxon>Acanthomorphata</taxon>
        <taxon>Eupercaria</taxon>
        <taxon>Perciformes</taxon>
        <taxon>Notothenioidei</taxon>
        <taxon>Nototheniidae</taxon>
        <taxon>Pagothenia</taxon>
    </lineage>
</organism>
<accession>A0ABD2FXB5</accession>
<comment type="caution">
    <text evidence="7">The sequence shown here is derived from an EMBL/GenBank/DDBJ whole genome shotgun (WGS) entry which is preliminary data.</text>
</comment>
<dbReference type="Gene3D" id="2.60.120.40">
    <property type="match status" value="1"/>
</dbReference>
<dbReference type="EMBL" id="JBIYXZ010002085">
    <property type="protein sequence ID" value="KAL3046200.1"/>
    <property type="molecule type" value="Genomic_DNA"/>
</dbReference>
<proteinExistence type="predicted"/>
<feature type="coiled-coil region" evidence="4">
    <location>
        <begin position="80"/>
        <end position="114"/>
    </location>
</feature>
<keyword evidence="2" id="KW-0964">Secreted</keyword>
<evidence type="ECO:0000313" key="8">
    <source>
        <dbReference type="Proteomes" id="UP001619887"/>
    </source>
</evidence>
<dbReference type="PRINTS" id="PR00007">
    <property type="entry name" value="COMPLEMNTC1Q"/>
</dbReference>
<keyword evidence="4" id="KW-0175">Coiled coil</keyword>
<evidence type="ECO:0000256" key="3">
    <source>
        <dbReference type="ARBA" id="ARBA00022729"/>
    </source>
</evidence>
<dbReference type="Pfam" id="PF00386">
    <property type="entry name" value="C1q"/>
    <property type="match status" value="1"/>
</dbReference>
<evidence type="ECO:0000313" key="7">
    <source>
        <dbReference type="EMBL" id="KAL3046200.1"/>
    </source>
</evidence>
<dbReference type="InterPro" id="IPR050822">
    <property type="entry name" value="Cerebellin_Synaptic_Org"/>
</dbReference>
<dbReference type="InterPro" id="IPR008983">
    <property type="entry name" value="Tumour_necrosis_fac-like_dom"/>
</dbReference>
<feature type="chain" id="PRO_5044883870" description="C1q domain-containing protein" evidence="5">
    <location>
        <begin position="21"/>
        <end position="260"/>
    </location>
</feature>
<dbReference type="SUPFAM" id="SSF49842">
    <property type="entry name" value="TNF-like"/>
    <property type="match status" value="1"/>
</dbReference>
<reference evidence="7 8" key="2">
    <citation type="journal article" date="2024" name="G3 (Bethesda)">
        <title>The genome of the cryopelagic Antarctic bald notothen, Trematomus borchgrevinki.</title>
        <authorList>
            <person name="Rayamajhi N."/>
            <person name="Rivera-Colon A.G."/>
            <person name="Minhas B.F."/>
            <person name="Cheng C.C."/>
            <person name="Catchen J.M."/>
        </authorList>
    </citation>
    <scope>NUCLEOTIDE SEQUENCE [LARGE SCALE GENOMIC DNA]</scope>
    <source>
        <strain evidence="7">AGRC-2024</strain>
    </source>
</reference>
<gene>
    <name evidence="7" type="ORF">OYC64_004246</name>
</gene>
<evidence type="ECO:0000256" key="5">
    <source>
        <dbReference type="SAM" id="SignalP"/>
    </source>
</evidence>
<keyword evidence="8" id="KW-1185">Reference proteome</keyword>
<dbReference type="PANTHER" id="PTHR22923">
    <property type="entry name" value="CEREBELLIN-RELATED"/>
    <property type="match status" value="1"/>
</dbReference>
<comment type="subcellular location">
    <subcellularLocation>
        <location evidence="1">Secreted</location>
    </subcellularLocation>
</comment>
<dbReference type="InterPro" id="IPR001073">
    <property type="entry name" value="C1q_dom"/>
</dbReference>
<feature type="domain" description="C1q" evidence="6">
    <location>
        <begin position="123"/>
        <end position="260"/>
    </location>
</feature>
<evidence type="ECO:0000256" key="4">
    <source>
        <dbReference type="SAM" id="Coils"/>
    </source>
</evidence>
<reference evidence="7 8" key="1">
    <citation type="journal article" date="2022" name="G3 (Bethesda)">
        <title>Evaluating Illumina-, Nanopore-, and PacBio-based genome assembly strategies with the bald notothen, Trematomus borchgrevinki.</title>
        <authorList>
            <person name="Rayamajhi N."/>
            <person name="Cheng C.C."/>
            <person name="Catchen J.M."/>
        </authorList>
    </citation>
    <scope>NUCLEOTIDE SEQUENCE [LARGE SCALE GENOMIC DNA]</scope>
    <source>
        <strain evidence="7">AGRC-2024</strain>
    </source>
</reference>